<dbReference type="PIRSF" id="PIRSF000429">
    <property type="entry name" value="Ac-CoA_Ac_transf"/>
    <property type="match status" value="1"/>
</dbReference>
<comment type="similarity">
    <text evidence="1 5">Belongs to the thiolase-like superfamily. Thiolase family.</text>
</comment>
<accession>A0A1G2EYF5</accession>
<feature type="domain" description="Thiolase N-terminal" evidence="6">
    <location>
        <begin position="7"/>
        <end position="268"/>
    </location>
</feature>
<reference evidence="8 9" key="1">
    <citation type="journal article" date="2016" name="Nat. Commun.">
        <title>Thousands of microbial genomes shed light on interconnected biogeochemical processes in an aquifer system.</title>
        <authorList>
            <person name="Anantharaman K."/>
            <person name="Brown C.T."/>
            <person name="Hug L.A."/>
            <person name="Sharon I."/>
            <person name="Castelle C.J."/>
            <person name="Probst A.J."/>
            <person name="Thomas B.C."/>
            <person name="Singh A."/>
            <person name="Wilkins M.J."/>
            <person name="Karaoz U."/>
            <person name="Brodie E.L."/>
            <person name="Williams K.H."/>
            <person name="Hubbard S.S."/>
            <person name="Banfield J.F."/>
        </authorList>
    </citation>
    <scope>NUCLEOTIDE SEQUENCE [LARGE SCALE GENOMIC DNA]</scope>
</reference>
<evidence type="ECO:0000313" key="8">
    <source>
        <dbReference type="EMBL" id="OGZ30793.1"/>
    </source>
</evidence>
<evidence type="ECO:0000256" key="1">
    <source>
        <dbReference type="ARBA" id="ARBA00010982"/>
    </source>
</evidence>
<gene>
    <name evidence="8" type="ORF">A3J00_04035</name>
</gene>
<evidence type="ECO:0000256" key="5">
    <source>
        <dbReference type="RuleBase" id="RU003557"/>
    </source>
</evidence>
<dbReference type="SUPFAM" id="SSF53901">
    <property type="entry name" value="Thiolase-like"/>
    <property type="match status" value="2"/>
</dbReference>
<evidence type="ECO:0000259" key="6">
    <source>
        <dbReference type="Pfam" id="PF00108"/>
    </source>
</evidence>
<dbReference type="PANTHER" id="PTHR18919">
    <property type="entry name" value="ACETYL-COA C-ACYLTRANSFERASE"/>
    <property type="match status" value="1"/>
</dbReference>
<feature type="domain" description="Thiolase C-terminal" evidence="7">
    <location>
        <begin position="284"/>
        <end position="400"/>
    </location>
</feature>
<dbReference type="InterPro" id="IPR002155">
    <property type="entry name" value="Thiolase"/>
</dbReference>
<evidence type="ECO:0000256" key="3">
    <source>
        <dbReference type="ARBA" id="ARBA00023315"/>
    </source>
</evidence>
<sequence length="404" mass="43776">MSKKRGVYILGAKRTPFGKFFGSLKNFSAVELASEAIGALTAPFNLGLSRSDIGVDGVILGNVLSAGLGQAPARNAMLKAGLPEHCPAALVNKVCASSLFALESAAEKIQLGKSGLMIAGGMESMSRAPYILERRSSAIGRAFMQELDKVPHRPYVDDSMIWDGLFNTMTPAWKIMGEFADDCAKVHKISREEQEAYAYESFGRANEAQKNKKFERQIAQVNGLQTDEGIREPDIDKMRKLNPVFTADGTVTAATSAQISDGASVLLLGDSRTARRLGVVARIRLVDFVTHSQHPHWYTTAPIDAIRKILQRNNLKVSDVSFFEINEAFAVVPIFTMRQIGIRHEKLNIWGGAIALGHPLGASGARIVMNIAHQLWETGGRRGIACACNGGGEAVAVLVENIKK</sequence>
<dbReference type="CDD" id="cd00751">
    <property type="entry name" value="thiolase"/>
    <property type="match status" value="1"/>
</dbReference>
<organism evidence="8 9">
    <name type="scientific">Candidatus Niyogibacteria bacterium RIFCSPLOWO2_02_FULL_45_13</name>
    <dbReference type="NCBI Taxonomy" id="1801725"/>
    <lineage>
        <taxon>Bacteria</taxon>
        <taxon>Candidatus Niyogiibacteriota</taxon>
    </lineage>
</organism>
<feature type="active site" description="Acyl-thioester intermediate" evidence="4">
    <location>
        <position position="95"/>
    </location>
</feature>
<evidence type="ECO:0000259" key="7">
    <source>
        <dbReference type="Pfam" id="PF02803"/>
    </source>
</evidence>
<evidence type="ECO:0000313" key="9">
    <source>
        <dbReference type="Proteomes" id="UP000178428"/>
    </source>
</evidence>
<feature type="active site" description="Proton acceptor" evidence="4">
    <location>
        <position position="388"/>
    </location>
</feature>
<dbReference type="STRING" id="1801725.A3J00_04035"/>
<keyword evidence="3 5" id="KW-0012">Acyltransferase</keyword>
<dbReference type="Pfam" id="PF00108">
    <property type="entry name" value="Thiolase_N"/>
    <property type="match status" value="1"/>
</dbReference>
<dbReference type="EMBL" id="MHMR01000015">
    <property type="protein sequence ID" value="OGZ30793.1"/>
    <property type="molecule type" value="Genomic_DNA"/>
</dbReference>
<name>A0A1G2EYF5_9BACT</name>
<dbReference type="InterPro" id="IPR020613">
    <property type="entry name" value="Thiolase_CS"/>
</dbReference>
<dbReference type="PROSITE" id="PS00098">
    <property type="entry name" value="THIOLASE_1"/>
    <property type="match status" value="1"/>
</dbReference>
<dbReference type="Pfam" id="PF02803">
    <property type="entry name" value="Thiolase_C"/>
    <property type="match status" value="1"/>
</dbReference>
<dbReference type="PANTHER" id="PTHR18919:SF107">
    <property type="entry name" value="ACETYL-COA ACETYLTRANSFERASE, CYTOSOLIC"/>
    <property type="match status" value="1"/>
</dbReference>
<protein>
    <recommendedName>
        <fullName evidence="10">Acetyl-CoA acetyltransferase</fullName>
    </recommendedName>
</protein>
<dbReference type="Proteomes" id="UP000178428">
    <property type="component" value="Unassembled WGS sequence"/>
</dbReference>
<keyword evidence="2 5" id="KW-0808">Transferase</keyword>
<dbReference type="NCBIfam" id="TIGR01930">
    <property type="entry name" value="AcCoA-C-Actrans"/>
    <property type="match status" value="1"/>
</dbReference>
<dbReference type="InterPro" id="IPR020617">
    <property type="entry name" value="Thiolase_C"/>
</dbReference>
<dbReference type="PROSITE" id="PS00737">
    <property type="entry name" value="THIOLASE_2"/>
    <property type="match status" value="1"/>
</dbReference>
<dbReference type="InterPro" id="IPR016039">
    <property type="entry name" value="Thiolase-like"/>
</dbReference>
<dbReference type="GO" id="GO:0016747">
    <property type="term" value="F:acyltransferase activity, transferring groups other than amino-acyl groups"/>
    <property type="evidence" value="ECO:0007669"/>
    <property type="project" value="InterPro"/>
</dbReference>
<feature type="active site" description="Proton acceptor" evidence="4">
    <location>
        <position position="358"/>
    </location>
</feature>
<proteinExistence type="inferred from homology"/>
<dbReference type="InterPro" id="IPR020615">
    <property type="entry name" value="Thiolase_acyl_enz_int_AS"/>
</dbReference>
<comment type="caution">
    <text evidence="8">The sequence shown here is derived from an EMBL/GenBank/DDBJ whole genome shotgun (WGS) entry which is preliminary data.</text>
</comment>
<dbReference type="InterPro" id="IPR020616">
    <property type="entry name" value="Thiolase_N"/>
</dbReference>
<dbReference type="Gene3D" id="3.40.47.10">
    <property type="match status" value="1"/>
</dbReference>
<evidence type="ECO:0000256" key="4">
    <source>
        <dbReference type="PIRSR" id="PIRSR000429-1"/>
    </source>
</evidence>
<evidence type="ECO:0000256" key="2">
    <source>
        <dbReference type="ARBA" id="ARBA00022679"/>
    </source>
</evidence>
<dbReference type="AlphaFoldDB" id="A0A1G2EYF5"/>
<evidence type="ECO:0008006" key="10">
    <source>
        <dbReference type="Google" id="ProtNLM"/>
    </source>
</evidence>